<comment type="caution">
    <text evidence="1">The sequence shown here is derived from an EMBL/GenBank/DDBJ whole genome shotgun (WGS) entry which is preliminary data.</text>
</comment>
<dbReference type="Proteomes" id="UP001642464">
    <property type="component" value="Unassembled WGS sequence"/>
</dbReference>
<feature type="non-terminal residue" evidence="1">
    <location>
        <position position="1"/>
    </location>
</feature>
<feature type="non-terminal residue" evidence="1">
    <location>
        <position position="61"/>
    </location>
</feature>
<evidence type="ECO:0000313" key="2">
    <source>
        <dbReference type="Proteomes" id="UP001642464"/>
    </source>
</evidence>
<gene>
    <name evidence="1" type="ORF">SCF082_LOCUS31081</name>
</gene>
<accession>A0ABP0N5S4</accession>
<reference evidence="1 2" key="1">
    <citation type="submission" date="2024-02" db="EMBL/GenBank/DDBJ databases">
        <authorList>
            <person name="Chen Y."/>
            <person name="Shah S."/>
            <person name="Dougan E. K."/>
            <person name="Thang M."/>
            <person name="Chan C."/>
        </authorList>
    </citation>
    <scope>NUCLEOTIDE SEQUENCE [LARGE SCALE GENOMIC DNA]</scope>
</reference>
<keyword evidence="2" id="KW-1185">Reference proteome</keyword>
<evidence type="ECO:0000313" key="1">
    <source>
        <dbReference type="EMBL" id="CAK9058234.1"/>
    </source>
</evidence>
<name>A0ABP0N5S4_9DINO</name>
<protein>
    <submittedName>
        <fullName evidence="1">Uncharacterized protein</fullName>
    </submittedName>
</protein>
<sequence length="61" mass="6839">DLRDLTTKILTNIGVLEMLLQHADDDQATQIAAARKTAAALAKDFGMSPKDLPDQLRWRFE</sequence>
<proteinExistence type="predicted"/>
<organism evidence="1 2">
    <name type="scientific">Durusdinium trenchii</name>
    <dbReference type="NCBI Taxonomy" id="1381693"/>
    <lineage>
        <taxon>Eukaryota</taxon>
        <taxon>Sar</taxon>
        <taxon>Alveolata</taxon>
        <taxon>Dinophyceae</taxon>
        <taxon>Suessiales</taxon>
        <taxon>Symbiodiniaceae</taxon>
        <taxon>Durusdinium</taxon>
    </lineage>
</organism>
<dbReference type="EMBL" id="CAXAMM010026113">
    <property type="protein sequence ID" value="CAK9058234.1"/>
    <property type="molecule type" value="Genomic_DNA"/>
</dbReference>